<proteinExistence type="predicted"/>
<feature type="compositionally biased region" description="Polar residues" evidence="1">
    <location>
        <begin position="13"/>
        <end position="30"/>
    </location>
</feature>
<accession>A0A4Y7SDX9</accession>
<feature type="compositionally biased region" description="Basic residues" evidence="1">
    <location>
        <begin position="1"/>
        <end position="10"/>
    </location>
</feature>
<dbReference type="EMBL" id="QPFP01000162">
    <property type="protein sequence ID" value="TEB19950.1"/>
    <property type="molecule type" value="Genomic_DNA"/>
</dbReference>
<evidence type="ECO:0000256" key="1">
    <source>
        <dbReference type="SAM" id="MobiDB-lite"/>
    </source>
</evidence>
<dbReference type="AlphaFoldDB" id="A0A4Y7SDX9"/>
<feature type="compositionally biased region" description="Pro residues" evidence="1">
    <location>
        <begin position="148"/>
        <end position="157"/>
    </location>
</feature>
<keyword evidence="3" id="KW-1185">Reference proteome</keyword>
<dbReference type="Proteomes" id="UP000298030">
    <property type="component" value="Unassembled WGS sequence"/>
</dbReference>
<protein>
    <submittedName>
        <fullName evidence="2">Uncharacterized protein</fullName>
    </submittedName>
</protein>
<feature type="compositionally biased region" description="Polar residues" evidence="1">
    <location>
        <begin position="86"/>
        <end position="111"/>
    </location>
</feature>
<feature type="region of interest" description="Disordered" evidence="1">
    <location>
        <begin position="1"/>
        <end position="157"/>
    </location>
</feature>
<comment type="caution">
    <text evidence="2">The sequence shown here is derived from an EMBL/GenBank/DDBJ whole genome shotgun (WGS) entry which is preliminary data.</text>
</comment>
<name>A0A4Y7SDX9_COPMI</name>
<evidence type="ECO:0000313" key="3">
    <source>
        <dbReference type="Proteomes" id="UP000298030"/>
    </source>
</evidence>
<reference evidence="2 3" key="1">
    <citation type="journal article" date="2019" name="Nat. Ecol. Evol.">
        <title>Megaphylogeny resolves global patterns of mushroom evolution.</title>
        <authorList>
            <person name="Varga T."/>
            <person name="Krizsan K."/>
            <person name="Foldi C."/>
            <person name="Dima B."/>
            <person name="Sanchez-Garcia M."/>
            <person name="Sanchez-Ramirez S."/>
            <person name="Szollosi G.J."/>
            <person name="Szarkandi J.G."/>
            <person name="Papp V."/>
            <person name="Albert L."/>
            <person name="Andreopoulos W."/>
            <person name="Angelini C."/>
            <person name="Antonin V."/>
            <person name="Barry K.W."/>
            <person name="Bougher N.L."/>
            <person name="Buchanan P."/>
            <person name="Buyck B."/>
            <person name="Bense V."/>
            <person name="Catcheside P."/>
            <person name="Chovatia M."/>
            <person name="Cooper J."/>
            <person name="Damon W."/>
            <person name="Desjardin D."/>
            <person name="Finy P."/>
            <person name="Geml J."/>
            <person name="Haridas S."/>
            <person name="Hughes K."/>
            <person name="Justo A."/>
            <person name="Karasinski D."/>
            <person name="Kautmanova I."/>
            <person name="Kiss B."/>
            <person name="Kocsube S."/>
            <person name="Kotiranta H."/>
            <person name="LaButti K.M."/>
            <person name="Lechner B.E."/>
            <person name="Liimatainen K."/>
            <person name="Lipzen A."/>
            <person name="Lukacs Z."/>
            <person name="Mihaltcheva S."/>
            <person name="Morgado L.N."/>
            <person name="Niskanen T."/>
            <person name="Noordeloos M.E."/>
            <person name="Ohm R.A."/>
            <person name="Ortiz-Santana B."/>
            <person name="Ovrebo C."/>
            <person name="Racz N."/>
            <person name="Riley R."/>
            <person name="Savchenko A."/>
            <person name="Shiryaev A."/>
            <person name="Soop K."/>
            <person name="Spirin V."/>
            <person name="Szebenyi C."/>
            <person name="Tomsovsky M."/>
            <person name="Tulloss R.E."/>
            <person name="Uehling J."/>
            <person name="Grigoriev I.V."/>
            <person name="Vagvolgyi C."/>
            <person name="Papp T."/>
            <person name="Martin F.M."/>
            <person name="Miettinen O."/>
            <person name="Hibbett D.S."/>
            <person name="Nagy L.G."/>
        </authorList>
    </citation>
    <scope>NUCLEOTIDE SEQUENCE [LARGE SCALE GENOMIC DNA]</scope>
    <source>
        <strain evidence="2 3">FP101781</strain>
    </source>
</reference>
<gene>
    <name evidence="2" type="ORF">FA13DRAFT_297742</name>
</gene>
<sequence length="157" mass="17896">MKPQRPHIRRLVTEQSTRRYPSVRPTQPGSQPLPPSAAWSLTPSNYHMPVHLRNENHPQLHPVPFQPSPVPPQRRRIPGASKRQMKTNPRTVSMTLRSRPLNTRMGSQGRSDLNRVRHQLLSTPRSPEDTLPYSRPRPRPTQGLSASAPPPPSQDWC</sequence>
<organism evidence="2 3">
    <name type="scientific">Coprinellus micaceus</name>
    <name type="common">Glistening ink-cap mushroom</name>
    <name type="synonym">Coprinus micaceus</name>
    <dbReference type="NCBI Taxonomy" id="71717"/>
    <lineage>
        <taxon>Eukaryota</taxon>
        <taxon>Fungi</taxon>
        <taxon>Dikarya</taxon>
        <taxon>Basidiomycota</taxon>
        <taxon>Agaricomycotina</taxon>
        <taxon>Agaricomycetes</taxon>
        <taxon>Agaricomycetidae</taxon>
        <taxon>Agaricales</taxon>
        <taxon>Agaricineae</taxon>
        <taxon>Psathyrellaceae</taxon>
        <taxon>Coprinellus</taxon>
    </lineage>
</organism>
<evidence type="ECO:0000313" key="2">
    <source>
        <dbReference type="EMBL" id="TEB19950.1"/>
    </source>
</evidence>